<keyword evidence="3" id="KW-0812">Transmembrane</keyword>
<evidence type="ECO:0000313" key="5">
    <source>
        <dbReference type="EMBL" id="EYF06659.1"/>
    </source>
</evidence>
<keyword evidence="5" id="KW-0560">Oxidoreductase</keyword>
<name>A0A017TBQ2_9BACT</name>
<evidence type="ECO:0000259" key="4">
    <source>
        <dbReference type="Pfam" id="PF03109"/>
    </source>
</evidence>
<keyword evidence="3" id="KW-0472">Membrane</keyword>
<dbReference type="OrthoDB" id="9795390at2"/>
<dbReference type="InterPro" id="IPR050154">
    <property type="entry name" value="UbiB_kinase"/>
</dbReference>
<dbReference type="InterPro" id="IPR004147">
    <property type="entry name" value="ABC1_dom"/>
</dbReference>
<feature type="domain" description="ABC1 atypical kinase-like" evidence="4">
    <location>
        <begin position="122"/>
        <end position="397"/>
    </location>
</feature>
<evidence type="ECO:0000256" key="3">
    <source>
        <dbReference type="SAM" id="Phobius"/>
    </source>
</evidence>
<gene>
    <name evidence="5" type="ORF">CAP_1789</name>
</gene>
<feature type="region of interest" description="Disordered" evidence="2">
    <location>
        <begin position="34"/>
        <end position="60"/>
    </location>
</feature>
<proteinExistence type="inferred from homology"/>
<dbReference type="PANTHER" id="PTHR10566:SF113">
    <property type="entry name" value="PROTEIN ACTIVITY OF BC1 COMPLEX KINASE 7, CHLOROPLASTIC"/>
    <property type="match status" value="1"/>
</dbReference>
<dbReference type="STRING" id="1192034.CAP_1789"/>
<comment type="similarity">
    <text evidence="1">Belongs to the protein kinase superfamily. ADCK protein kinase family.</text>
</comment>
<evidence type="ECO:0000256" key="1">
    <source>
        <dbReference type="ARBA" id="ARBA00009670"/>
    </source>
</evidence>
<dbReference type="EMBL" id="ASRX01000015">
    <property type="protein sequence ID" value="EYF06659.1"/>
    <property type="molecule type" value="Genomic_DNA"/>
</dbReference>
<dbReference type="GO" id="GO:0004497">
    <property type="term" value="F:monooxygenase activity"/>
    <property type="evidence" value="ECO:0007669"/>
    <property type="project" value="UniProtKB-KW"/>
</dbReference>
<organism evidence="5 6">
    <name type="scientific">Chondromyces apiculatus DSM 436</name>
    <dbReference type="NCBI Taxonomy" id="1192034"/>
    <lineage>
        <taxon>Bacteria</taxon>
        <taxon>Pseudomonadati</taxon>
        <taxon>Myxococcota</taxon>
        <taxon>Polyangia</taxon>
        <taxon>Polyangiales</taxon>
        <taxon>Polyangiaceae</taxon>
        <taxon>Chondromyces</taxon>
    </lineage>
</organism>
<keyword evidence="6" id="KW-1185">Reference proteome</keyword>
<reference evidence="5 6" key="1">
    <citation type="submission" date="2013-05" db="EMBL/GenBank/DDBJ databases">
        <title>Genome assembly of Chondromyces apiculatus DSM 436.</title>
        <authorList>
            <person name="Sharma G."/>
            <person name="Khatri I."/>
            <person name="Kaur C."/>
            <person name="Mayilraj S."/>
            <person name="Subramanian S."/>
        </authorList>
    </citation>
    <scope>NUCLEOTIDE SEQUENCE [LARGE SCALE GENOMIC DNA]</scope>
    <source>
        <strain evidence="5 6">DSM 436</strain>
    </source>
</reference>
<dbReference type="AlphaFoldDB" id="A0A017TBQ2"/>
<dbReference type="CDD" id="cd05121">
    <property type="entry name" value="ABC1_ADCK3-like"/>
    <property type="match status" value="1"/>
</dbReference>
<keyword evidence="5" id="KW-0830">Ubiquinone</keyword>
<dbReference type="Proteomes" id="UP000019678">
    <property type="component" value="Unassembled WGS sequence"/>
</dbReference>
<evidence type="ECO:0000313" key="6">
    <source>
        <dbReference type="Proteomes" id="UP000019678"/>
    </source>
</evidence>
<keyword evidence="5" id="KW-0503">Monooxygenase</keyword>
<evidence type="ECO:0000256" key="2">
    <source>
        <dbReference type="SAM" id="MobiDB-lite"/>
    </source>
</evidence>
<dbReference type="PANTHER" id="PTHR10566">
    <property type="entry name" value="CHAPERONE-ACTIVITY OF BC1 COMPLEX CABC1 -RELATED"/>
    <property type="match status" value="1"/>
</dbReference>
<dbReference type="Pfam" id="PF03109">
    <property type="entry name" value="ABC1"/>
    <property type="match status" value="1"/>
</dbReference>
<dbReference type="RefSeq" id="WP_044239678.1">
    <property type="nucleotide sequence ID" value="NZ_ASRX01000015.1"/>
</dbReference>
<dbReference type="InterPro" id="IPR011009">
    <property type="entry name" value="Kinase-like_dom_sf"/>
</dbReference>
<comment type="caution">
    <text evidence="5">The sequence shown here is derived from an EMBL/GenBank/DDBJ whole genome shotgun (WGS) entry which is preliminary data.</text>
</comment>
<feature type="transmembrane region" description="Helical" evidence="3">
    <location>
        <begin position="578"/>
        <end position="597"/>
    </location>
</feature>
<dbReference type="SUPFAM" id="SSF56112">
    <property type="entry name" value="Protein kinase-like (PK-like)"/>
    <property type="match status" value="1"/>
</dbReference>
<accession>A0A017TBQ2</accession>
<sequence length="605" mass="66895">MPSIVAAVRDLNRLRQIYLVLVRHGFGEIGQRLGFRGRSKSEPDPKALPAAADSRRGEGESIDVFVPEEAQKQGEEARRKISPAERVRLCAMDLGPSFVKLGQIASTRPDLLPPEWIVELKKLQDEVTPLPFKDIEAAVETALGAPITDLYERFDERPLAAASIGQVHRAVLRHPEGPREVVVKVQRPGIRSTVTSDLELLHALATLIERVIPESRIYSPSELVDQFDRAITSELDFLLEADNAARFSRNFAGYRPVDTSEPPPDAAAPGAITGDLASTSRSSVRFPFVYRQASAKQVLTLEYLPGFKVYDAIREHGHEGPLIAKASVGILIKMIFEDGFFHADPHPGNILIMGTPAQPIFGFIDLGMVGRLSPEMRDRTIDLMIAAVRQDHLGVADALYAIGTPTRKIDMRAYRAHVSVLAEKYLGRPLKEIDLAAMLADLINGATKFGIEIPPDFFLVGKALMTIEGVGKELDPDLDVFGEARPYFLDLLRRRYSPERIGMDLWRGVERLSTTAYDLPQQTREILEELRLGRLTVHTSDTSLPQVVDRLGRRLFAGLVVGAFLLSGTWLIATGAQIILGAVLLGSGLAYLLLHVAQDLLKRWR</sequence>
<dbReference type="eggNOG" id="COG0661">
    <property type="taxonomic scope" value="Bacteria"/>
</dbReference>
<keyword evidence="3" id="KW-1133">Transmembrane helix</keyword>
<protein>
    <submittedName>
        <fullName evidence="5">Ubiquinone biosynthesis monooxygenase UbiB</fullName>
    </submittedName>
</protein>